<sequence>MRVHSSQLVPGCMLLRPVKGKTGQPIVQEKIAINREHIAFLRAFLIEEVDVYRTLADGKPFMPLINDAVTKEEKASIQHKQDKDELDTAKLNAAGLYQYAGEYYCRLFEAWQANNPVNMLEIRKLANMLMDRVDEFKGIMNTLPTLSAEGRLLNHQPIAICIMSAYLSKKMGLDKKRYPTDRHGRTVM</sequence>
<keyword evidence="2" id="KW-1185">Reference proteome</keyword>
<name>A0ABU5C5X1_9BACI</name>
<gene>
    <name evidence="1" type="ORF">RWE15_10045</name>
</gene>
<organism evidence="1 2">
    <name type="scientific">Tigheibacillus halophilus</name>
    <dbReference type="NCBI Taxonomy" id="361280"/>
    <lineage>
        <taxon>Bacteria</taxon>
        <taxon>Bacillati</taxon>
        <taxon>Bacillota</taxon>
        <taxon>Bacilli</taxon>
        <taxon>Bacillales</taxon>
        <taxon>Bacillaceae</taxon>
        <taxon>Tigheibacillus</taxon>
    </lineage>
</organism>
<proteinExistence type="predicted"/>
<dbReference type="EMBL" id="JAWDIP010000003">
    <property type="protein sequence ID" value="MDY0394728.1"/>
    <property type="molecule type" value="Genomic_DNA"/>
</dbReference>
<evidence type="ECO:0000313" key="2">
    <source>
        <dbReference type="Proteomes" id="UP001281447"/>
    </source>
</evidence>
<reference evidence="1 2" key="1">
    <citation type="submission" date="2023-10" db="EMBL/GenBank/DDBJ databases">
        <title>Virgibacillus halophilus 5B73C genome.</title>
        <authorList>
            <person name="Miliotis G."/>
            <person name="Sengupta P."/>
            <person name="Hameed A."/>
            <person name="Chuvochina M."/>
            <person name="Mcdonagh F."/>
            <person name="Simpson A.C."/>
            <person name="Singh N.K."/>
            <person name="Rekha P.D."/>
            <person name="Raman K."/>
            <person name="Hugenholtz P."/>
            <person name="Venkateswaran K."/>
        </authorList>
    </citation>
    <scope>NUCLEOTIDE SEQUENCE [LARGE SCALE GENOMIC DNA]</scope>
    <source>
        <strain evidence="1 2">5B73C</strain>
    </source>
</reference>
<comment type="caution">
    <text evidence="1">The sequence shown here is derived from an EMBL/GenBank/DDBJ whole genome shotgun (WGS) entry which is preliminary data.</text>
</comment>
<evidence type="ECO:0000313" key="1">
    <source>
        <dbReference type="EMBL" id="MDY0394728.1"/>
    </source>
</evidence>
<accession>A0ABU5C5X1</accession>
<dbReference type="Proteomes" id="UP001281447">
    <property type="component" value="Unassembled WGS sequence"/>
</dbReference>
<protein>
    <submittedName>
        <fullName evidence="1">Uncharacterized protein</fullName>
    </submittedName>
</protein>